<dbReference type="EMBL" id="JACHMO010000001">
    <property type="protein sequence ID" value="MBB5808811.1"/>
    <property type="molecule type" value="Genomic_DNA"/>
</dbReference>
<evidence type="ECO:0000313" key="2">
    <source>
        <dbReference type="EMBL" id="MBB5808811.1"/>
    </source>
</evidence>
<dbReference type="SMART" id="SM00347">
    <property type="entry name" value="HTH_MARR"/>
    <property type="match status" value="1"/>
</dbReference>
<dbReference type="PANTHER" id="PTHR33164">
    <property type="entry name" value="TRANSCRIPTIONAL REGULATOR, MARR FAMILY"/>
    <property type="match status" value="1"/>
</dbReference>
<evidence type="ECO:0000259" key="1">
    <source>
        <dbReference type="PROSITE" id="PS50995"/>
    </source>
</evidence>
<evidence type="ECO:0000313" key="3">
    <source>
        <dbReference type="Proteomes" id="UP000552097"/>
    </source>
</evidence>
<dbReference type="InterPro" id="IPR000835">
    <property type="entry name" value="HTH_MarR-typ"/>
</dbReference>
<dbReference type="InterPro" id="IPR011991">
    <property type="entry name" value="ArsR-like_HTH"/>
</dbReference>
<dbReference type="PROSITE" id="PS50995">
    <property type="entry name" value="HTH_MARR_2"/>
    <property type="match status" value="1"/>
</dbReference>
<dbReference type="Gene3D" id="1.10.10.10">
    <property type="entry name" value="Winged helix-like DNA-binding domain superfamily/Winged helix DNA-binding domain"/>
    <property type="match status" value="1"/>
</dbReference>
<dbReference type="InterPro" id="IPR039422">
    <property type="entry name" value="MarR/SlyA-like"/>
</dbReference>
<dbReference type="GO" id="GO:0003700">
    <property type="term" value="F:DNA-binding transcription factor activity"/>
    <property type="evidence" value="ECO:0007669"/>
    <property type="project" value="InterPro"/>
</dbReference>
<comment type="caution">
    <text evidence="2">The sequence shown here is derived from an EMBL/GenBank/DDBJ whole genome shotgun (WGS) entry which is preliminary data.</text>
</comment>
<reference evidence="2 3" key="1">
    <citation type="submission" date="2020-08" db="EMBL/GenBank/DDBJ databases">
        <title>Sequencing the genomes of 1000 actinobacteria strains.</title>
        <authorList>
            <person name="Klenk H.-P."/>
        </authorList>
    </citation>
    <scope>NUCLEOTIDE SEQUENCE [LARGE SCALE GENOMIC DNA]</scope>
    <source>
        <strain evidence="2 3">DSM 45486</strain>
    </source>
</reference>
<dbReference type="SUPFAM" id="SSF46785">
    <property type="entry name" value="Winged helix' DNA-binding domain"/>
    <property type="match status" value="1"/>
</dbReference>
<dbReference type="Pfam" id="PF12802">
    <property type="entry name" value="MarR_2"/>
    <property type="match status" value="1"/>
</dbReference>
<dbReference type="RefSeq" id="WP_184928670.1">
    <property type="nucleotide sequence ID" value="NZ_JACHMO010000001.1"/>
</dbReference>
<sequence length="142" mass="16202">MYSVGDRFESADVFQLLLAFKRMRSRMQQGMAELGLAPGQEMLLGELWRHDGLSQRELVDRLGVEQSTVAKTVRRLEAGGFVRREPDARDGRVSRVLLADRGRDVRDAVERLWRKVDEEFGAGLDRGERERLVALLAKSFGR</sequence>
<dbReference type="AlphaFoldDB" id="A0A7W9M634"/>
<dbReference type="GO" id="GO:0006950">
    <property type="term" value="P:response to stress"/>
    <property type="evidence" value="ECO:0007669"/>
    <property type="project" value="TreeGrafter"/>
</dbReference>
<dbReference type="Proteomes" id="UP000552097">
    <property type="component" value="Unassembled WGS sequence"/>
</dbReference>
<organism evidence="2 3">
    <name type="scientific">Saccharothrix ecbatanensis</name>
    <dbReference type="NCBI Taxonomy" id="1105145"/>
    <lineage>
        <taxon>Bacteria</taxon>
        <taxon>Bacillati</taxon>
        <taxon>Actinomycetota</taxon>
        <taxon>Actinomycetes</taxon>
        <taxon>Pseudonocardiales</taxon>
        <taxon>Pseudonocardiaceae</taxon>
        <taxon>Saccharothrix</taxon>
    </lineage>
</organism>
<proteinExistence type="predicted"/>
<dbReference type="PRINTS" id="PR00598">
    <property type="entry name" value="HTHMARR"/>
</dbReference>
<keyword evidence="3" id="KW-1185">Reference proteome</keyword>
<gene>
    <name evidence="2" type="ORF">F4560_008579</name>
</gene>
<feature type="domain" description="HTH marR-type" evidence="1">
    <location>
        <begin position="10"/>
        <end position="141"/>
    </location>
</feature>
<keyword evidence="2" id="KW-0238">DNA-binding</keyword>
<dbReference type="InterPro" id="IPR036390">
    <property type="entry name" value="WH_DNA-bd_sf"/>
</dbReference>
<protein>
    <submittedName>
        <fullName evidence="2">DNA-binding MarR family transcriptional regulator</fullName>
    </submittedName>
</protein>
<dbReference type="CDD" id="cd00090">
    <property type="entry name" value="HTH_ARSR"/>
    <property type="match status" value="1"/>
</dbReference>
<dbReference type="GO" id="GO:0003677">
    <property type="term" value="F:DNA binding"/>
    <property type="evidence" value="ECO:0007669"/>
    <property type="project" value="UniProtKB-KW"/>
</dbReference>
<accession>A0A7W9M634</accession>
<dbReference type="InterPro" id="IPR036388">
    <property type="entry name" value="WH-like_DNA-bd_sf"/>
</dbReference>
<name>A0A7W9M634_9PSEU</name>
<dbReference type="PANTHER" id="PTHR33164:SF43">
    <property type="entry name" value="HTH-TYPE TRANSCRIPTIONAL REPRESSOR YETL"/>
    <property type="match status" value="1"/>
</dbReference>